<sequence>MGPTRSPLSSCLAVREKTPLVLAALLCAVLAGCGDDRLSAVPELPSAPSTPAPRPTVPAFTQIEFQAQFSQSAFASEITSAHVQIVGPPQAATTVPLSKQGDTWKGSVVVPTTAQGYYFVGRAFNASTQFLFESVSETPPAGPDGLLSVVLPFELRTPLPFTQIEFQAQLPQSELASEVTSVHVEIAGPPPVHTTVPLSRQGDTWKGSVRIPTTAEGYYFVGRALNASNQFLFESVVSAPAATPDGILNVALPFQPRTP</sequence>
<dbReference type="PROSITE" id="PS51257">
    <property type="entry name" value="PROKAR_LIPOPROTEIN"/>
    <property type="match status" value="1"/>
</dbReference>
<accession>A0A1H7Q868</accession>
<reference evidence="2" key="1">
    <citation type="submission" date="2016-10" db="EMBL/GenBank/DDBJ databases">
        <authorList>
            <person name="Varghese N."/>
            <person name="Submissions S."/>
        </authorList>
    </citation>
    <scope>NUCLEOTIDE SEQUENCE [LARGE SCALE GENOMIC DNA]</scope>
    <source>
        <strain evidence="2">DSM 17044</strain>
    </source>
</reference>
<gene>
    <name evidence="1" type="ORF">SAMN05444354_10648</name>
</gene>
<dbReference type="AlphaFoldDB" id="A0A1H7Q868"/>
<protein>
    <recommendedName>
        <fullName evidence="3">Lipoprotein</fullName>
    </recommendedName>
</protein>
<keyword evidence="2" id="KW-1185">Reference proteome</keyword>
<evidence type="ECO:0008006" key="3">
    <source>
        <dbReference type="Google" id="ProtNLM"/>
    </source>
</evidence>
<dbReference type="EMBL" id="FOAP01000006">
    <property type="protein sequence ID" value="SEL44182.1"/>
    <property type="molecule type" value="Genomic_DNA"/>
</dbReference>
<proteinExistence type="predicted"/>
<evidence type="ECO:0000313" key="2">
    <source>
        <dbReference type="Proteomes" id="UP000182719"/>
    </source>
</evidence>
<organism evidence="1 2">
    <name type="scientific">Stigmatella aurantiaca</name>
    <dbReference type="NCBI Taxonomy" id="41"/>
    <lineage>
        <taxon>Bacteria</taxon>
        <taxon>Pseudomonadati</taxon>
        <taxon>Myxococcota</taxon>
        <taxon>Myxococcia</taxon>
        <taxon>Myxococcales</taxon>
        <taxon>Cystobacterineae</taxon>
        <taxon>Archangiaceae</taxon>
        <taxon>Stigmatella</taxon>
    </lineage>
</organism>
<dbReference type="RefSeq" id="WP_075006762.1">
    <property type="nucleotide sequence ID" value="NZ_FOAP01000006.1"/>
</dbReference>
<name>A0A1H7Q868_STIAU</name>
<evidence type="ECO:0000313" key="1">
    <source>
        <dbReference type="EMBL" id="SEL44182.1"/>
    </source>
</evidence>
<dbReference type="Proteomes" id="UP000182719">
    <property type="component" value="Unassembled WGS sequence"/>
</dbReference>